<evidence type="ECO:0000256" key="5">
    <source>
        <dbReference type="ARBA" id="ARBA00013170"/>
    </source>
</evidence>
<dbReference type="PANTHER" id="PTHR14269">
    <property type="entry name" value="CDP-DIACYLGLYCEROL--GLYCEROL-3-PHOSPHATE 3-PHOSPHATIDYLTRANSFERASE-RELATED"/>
    <property type="match status" value="1"/>
</dbReference>
<feature type="transmembrane region" description="Helical" evidence="18">
    <location>
        <begin position="83"/>
        <end position="110"/>
    </location>
</feature>
<dbReference type="EC" id="2.7.8.5" evidence="5 16"/>
<evidence type="ECO:0000256" key="13">
    <source>
        <dbReference type="ARBA" id="ARBA00023209"/>
    </source>
</evidence>
<organism evidence="19 20">
    <name type="scientific">Kordiimonas pumila</name>
    <dbReference type="NCBI Taxonomy" id="2161677"/>
    <lineage>
        <taxon>Bacteria</taxon>
        <taxon>Pseudomonadati</taxon>
        <taxon>Pseudomonadota</taxon>
        <taxon>Alphaproteobacteria</taxon>
        <taxon>Kordiimonadales</taxon>
        <taxon>Kordiimonadaceae</taxon>
        <taxon>Kordiimonas</taxon>
    </lineage>
</organism>
<keyword evidence="7" id="KW-0444">Lipid biosynthesis</keyword>
<evidence type="ECO:0000256" key="16">
    <source>
        <dbReference type="NCBIfam" id="TIGR00560"/>
    </source>
</evidence>
<evidence type="ECO:0000256" key="1">
    <source>
        <dbReference type="ARBA" id="ARBA00004141"/>
    </source>
</evidence>
<evidence type="ECO:0000256" key="2">
    <source>
        <dbReference type="ARBA" id="ARBA00005042"/>
    </source>
</evidence>
<evidence type="ECO:0000256" key="10">
    <source>
        <dbReference type="ARBA" id="ARBA00022989"/>
    </source>
</evidence>
<evidence type="ECO:0000313" key="19">
    <source>
        <dbReference type="EMBL" id="MFC3053044.1"/>
    </source>
</evidence>
<evidence type="ECO:0000256" key="6">
    <source>
        <dbReference type="ARBA" id="ARBA00014944"/>
    </source>
</evidence>
<feature type="transmembrane region" description="Helical" evidence="18">
    <location>
        <begin position="12"/>
        <end position="36"/>
    </location>
</feature>
<keyword evidence="8 17" id="KW-0808">Transferase</keyword>
<evidence type="ECO:0000256" key="4">
    <source>
        <dbReference type="ARBA" id="ARBA00010441"/>
    </source>
</evidence>
<dbReference type="EMBL" id="JBHRSL010000010">
    <property type="protein sequence ID" value="MFC3053044.1"/>
    <property type="molecule type" value="Genomic_DNA"/>
</dbReference>
<dbReference type="PIRSF" id="PIRSF000847">
    <property type="entry name" value="Phos_ph_gly_syn"/>
    <property type="match status" value="1"/>
</dbReference>
<dbReference type="InterPro" id="IPR043130">
    <property type="entry name" value="CDP-OH_PTrfase_TM_dom"/>
</dbReference>
<keyword evidence="9 18" id="KW-0812">Transmembrane</keyword>
<keyword evidence="10 18" id="KW-1133">Transmembrane helix</keyword>
<dbReference type="InterPro" id="IPR048254">
    <property type="entry name" value="CDP_ALCOHOL_P_TRANSF_CS"/>
</dbReference>
<comment type="pathway">
    <text evidence="3">Lipid metabolism.</text>
</comment>
<keyword evidence="11" id="KW-0443">Lipid metabolism</keyword>
<dbReference type="PROSITE" id="PS00379">
    <property type="entry name" value="CDP_ALCOHOL_P_TRANSF"/>
    <property type="match status" value="1"/>
</dbReference>
<dbReference type="RefSeq" id="WP_228073554.1">
    <property type="nucleotide sequence ID" value="NZ_CP061205.1"/>
</dbReference>
<comment type="caution">
    <text evidence="19">The sequence shown here is derived from an EMBL/GenBank/DDBJ whole genome shotgun (WGS) entry which is preliminary data.</text>
</comment>
<evidence type="ECO:0000256" key="8">
    <source>
        <dbReference type="ARBA" id="ARBA00022679"/>
    </source>
</evidence>
<evidence type="ECO:0000313" key="20">
    <source>
        <dbReference type="Proteomes" id="UP001595444"/>
    </source>
</evidence>
<dbReference type="Gene3D" id="1.20.120.1760">
    <property type="match status" value="1"/>
</dbReference>
<feature type="transmembrane region" description="Helical" evidence="18">
    <location>
        <begin position="166"/>
        <end position="186"/>
    </location>
</feature>
<dbReference type="InterPro" id="IPR050324">
    <property type="entry name" value="CDP-alcohol_PTase-I"/>
</dbReference>
<protein>
    <recommendedName>
        <fullName evidence="6 16">CDP-diacylglycerol--glycerol-3-phosphate 3-phosphatidyltransferase</fullName>
        <ecNumber evidence="5 16">2.7.8.5</ecNumber>
    </recommendedName>
</protein>
<evidence type="ECO:0000256" key="14">
    <source>
        <dbReference type="ARBA" id="ARBA00023264"/>
    </source>
</evidence>
<evidence type="ECO:0000256" key="7">
    <source>
        <dbReference type="ARBA" id="ARBA00022516"/>
    </source>
</evidence>
<keyword evidence="13" id="KW-0594">Phospholipid biosynthesis</keyword>
<dbReference type="InterPro" id="IPR004570">
    <property type="entry name" value="Phosphatidylglycerol_P_synth"/>
</dbReference>
<evidence type="ECO:0000256" key="11">
    <source>
        <dbReference type="ARBA" id="ARBA00023098"/>
    </source>
</evidence>
<comment type="subcellular location">
    <subcellularLocation>
        <location evidence="1">Membrane</location>
        <topology evidence="1">Multi-pass membrane protein</topology>
    </subcellularLocation>
</comment>
<comment type="catalytic activity">
    <reaction evidence="15">
        <text>a CDP-1,2-diacyl-sn-glycerol + sn-glycerol 3-phosphate = a 1,2-diacyl-sn-glycero-3-phospho-(1'-sn-glycero-3'-phosphate) + CMP + H(+)</text>
        <dbReference type="Rhea" id="RHEA:12593"/>
        <dbReference type="ChEBI" id="CHEBI:15378"/>
        <dbReference type="ChEBI" id="CHEBI:57597"/>
        <dbReference type="ChEBI" id="CHEBI:58332"/>
        <dbReference type="ChEBI" id="CHEBI:60110"/>
        <dbReference type="ChEBI" id="CHEBI:60377"/>
        <dbReference type="EC" id="2.7.8.5"/>
    </reaction>
</comment>
<sequence length="194" mass="21307">MTETLFSDTYYMWNIPNILTLSRILVIPILVASFYMDQPLGSHIAFVTFTIAGITDFFDGYLARATGKVSVIGQFLDPIADKLMVGAILLMVVSVEWVSGIHVVATIIIMCRELLVSGLREFLAGIQVGVPVTWLAKWKTTVQMVALGALTWTDGGRELGLPAQEIGLTLLWVAAVLTLYTGLDYLRTGLKHMV</sequence>
<keyword evidence="12 18" id="KW-0472">Membrane</keyword>
<evidence type="ECO:0000256" key="12">
    <source>
        <dbReference type="ARBA" id="ARBA00023136"/>
    </source>
</evidence>
<feature type="transmembrane region" description="Helical" evidence="18">
    <location>
        <begin position="42"/>
        <end position="62"/>
    </location>
</feature>
<dbReference type="NCBIfam" id="TIGR00560">
    <property type="entry name" value="pgsA"/>
    <property type="match status" value="1"/>
</dbReference>
<keyword evidence="14" id="KW-1208">Phospholipid metabolism</keyword>
<evidence type="ECO:0000256" key="3">
    <source>
        <dbReference type="ARBA" id="ARBA00005189"/>
    </source>
</evidence>
<evidence type="ECO:0000256" key="18">
    <source>
        <dbReference type="SAM" id="Phobius"/>
    </source>
</evidence>
<gene>
    <name evidence="19" type="primary">pgsA</name>
    <name evidence="19" type="ORF">ACFOKA_14105</name>
</gene>
<evidence type="ECO:0000256" key="17">
    <source>
        <dbReference type="RuleBase" id="RU003750"/>
    </source>
</evidence>
<proteinExistence type="inferred from homology"/>
<name>A0ABV7D770_9PROT</name>
<comment type="pathway">
    <text evidence="2">Phospholipid metabolism; phosphatidylglycerol biosynthesis; phosphatidylglycerol from CDP-diacylglycerol: step 1/2.</text>
</comment>
<dbReference type="GO" id="GO:0008444">
    <property type="term" value="F:CDP-diacylglycerol-glycerol-3-phosphate 3-phosphatidyltransferase activity"/>
    <property type="evidence" value="ECO:0007669"/>
    <property type="project" value="UniProtKB-EC"/>
</dbReference>
<dbReference type="PANTHER" id="PTHR14269:SF62">
    <property type="entry name" value="CDP-DIACYLGLYCEROL--GLYCEROL-3-PHOSPHATE 3-PHOSPHATIDYLTRANSFERASE 1, CHLOROPLASTIC"/>
    <property type="match status" value="1"/>
</dbReference>
<reference evidence="20" key="1">
    <citation type="journal article" date="2019" name="Int. J. Syst. Evol. Microbiol.">
        <title>The Global Catalogue of Microorganisms (GCM) 10K type strain sequencing project: providing services to taxonomists for standard genome sequencing and annotation.</title>
        <authorList>
            <consortium name="The Broad Institute Genomics Platform"/>
            <consortium name="The Broad Institute Genome Sequencing Center for Infectious Disease"/>
            <person name="Wu L."/>
            <person name="Ma J."/>
        </authorList>
    </citation>
    <scope>NUCLEOTIDE SEQUENCE [LARGE SCALE GENOMIC DNA]</scope>
    <source>
        <strain evidence="20">KCTC 62164</strain>
    </source>
</reference>
<comment type="similarity">
    <text evidence="4 17">Belongs to the CDP-alcohol phosphatidyltransferase class-I family.</text>
</comment>
<evidence type="ECO:0000256" key="9">
    <source>
        <dbReference type="ARBA" id="ARBA00022692"/>
    </source>
</evidence>
<evidence type="ECO:0000256" key="15">
    <source>
        <dbReference type="ARBA" id="ARBA00048586"/>
    </source>
</evidence>
<dbReference type="Pfam" id="PF01066">
    <property type="entry name" value="CDP-OH_P_transf"/>
    <property type="match status" value="1"/>
</dbReference>
<keyword evidence="20" id="KW-1185">Reference proteome</keyword>
<dbReference type="InterPro" id="IPR000462">
    <property type="entry name" value="CDP-OH_P_trans"/>
</dbReference>
<accession>A0ABV7D770</accession>
<dbReference type="Proteomes" id="UP001595444">
    <property type="component" value="Unassembled WGS sequence"/>
</dbReference>